<feature type="binding site" evidence="1">
    <location>
        <position position="260"/>
    </location>
    <ligand>
        <name>ATP</name>
        <dbReference type="ChEBI" id="CHEBI:30616"/>
    </ligand>
</feature>
<dbReference type="InterPro" id="IPR025758">
    <property type="entry name" value="Fic/DOC_N"/>
</dbReference>
<dbReference type="InterPro" id="IPR003812">
    <property type="entry name" value="Fido"/>
</dbReference>
<dbReference type="AlphaFoldDB" id="A0A941BJP3"/>
<dbReference type="Pfam" id="PF13784">
    <property type="entry name" value="Fic_N"/>
    <property type="match status" value="1"/>
</dbReference>
<dbReference type="GO" id="GO:0005524">
    <property type="term" value="F:ATP binding"/>
    <property type="evidence" value="ECO:0007669"/>
    <property type="project" value="UniProtKB-KW"/>
</dbReference>
<reference evidence="5" key="1">
    <citation type="submission" date="2021-04" db="EMBL/GenBank/DDBJ databases">
        <title>The genome sequence of Ideonella sp. 4Y11.</title>
        <authorList>
            <person name="Liu Y."/>
        </authorList>
    </citation>
    <scope>NUCLEOTIDE SEQUENCE</scope>
    <source>
        <strain evidence="5">4Y11</strain>
    </source>
</reference>
<comment type="caution">
    <text evidence="5">The sequence shown here is derived from an EMBL/GenBank/DDBJ whole genome shotgun (WGS) entry which is preliminary data.</text>
</comment>
<dbReference type="SUPFAM" id="SSF140931">
    <property type="entry name" value="Fic-like"/>
    <property type="match status" value="1"/>
</dbReference>
<feature type="domain" description="Fido" evidence="4">
    <location>
        <begin position="129"/>
        <end position="286"/>
    </location>
</feature>
<dbReference type="EMBL" id="JAGQDE010000001">
    <property type="protein sequence ID" value="MBQ0957704.1"/>
    <property type="molecule type" value="Genomic_DNA"/>
</dbReference>
<accession>A0A941BJP3</accession>
<feature type="binding site" evidence="1">
    <location>
        <position position="80"/>
    </location>
    <ligand>
        <name>ATP</name>
        <dbReference type="ChEBI" id="CHEBI:30616"/>
    </ligand>
</feature>
<feature type="binding site" evidence="1">
    <location>
        <begin position="223"/>
        <end position="229"/>
    </location>
    <ligand>
        <name>ATP</name>
        <dbReference type="ChEBI" id="CHEBI:30616"/>
    </ligand>
</feature>
<proteinExistence type="predicted"/>
<evidence type="ECO:0000256" key="1">
    <source>
        <dbReference type="PIRSR" id="PIRSR038925-1"/>
    </source>
</evidence>
<dbReference type="Gene3D" id="1.10.3290.10">
    <property type="entry name" value="Fido-like domain"/>
    <property type="match status" value="1"/>
</dbReference>
<feature type="binding site" evidence="3">
    <location>
        <begin position="260"/>
        <end position="261"/>
    </location>
    <ligand>
        <name>ATP</name>
        <dbReference type="ChEBI" id="CHEBI:30616"/>
    </ligand>
</feature>
<dbReference type="Pfam" id="PF02661">
    <property type="entry name" value="Fic"/>
    <property type="match status" value="1"/>
</dbReference>
<dbReference type="Proteomes" id="UP000678374">
    <property type="component" value="Unassembled WGS sequence"/>
</dbReference>
<protein>
    <submittedName>
        <fullName evidence="5">Fic family protein</fullName>
    </submittedName>
</protein>
<keyword evidence="6" id="KW-1185">Reference proteome</keyword>
<sequence>MRTTGTTVTTTTLGEAVQAFVPHALPPADPPLAPESYAAANHRAEMALARLAGVAGLVPSVDWLLYSAIRKEALLTSQIEGTQATLTDLFDDEAGQVLANTADVEEVTNYLRAFRLVRDNLRRPTGLPISVRLLCDAHRLLLDGARGAGKQPGELRRSQNWIGGTRPGRATFVPPPPDRVPALLADLERFIHDPAPALPPLPPLVRVALVHVQFETIHPFLDGNGRIGRLLIAALLEQWGLLPEPLVYLSGYLKQHQAEYYRRLSAVRSTDKEGGDWEGWVAFFLDGVEAAATDAERGIVAMASLINADRKRLLAAPRVGAVALRLFELLPLMPRFTIEQVRQKLDTTFPTATAAVKLLHDLGILTELTGQKKNRLFSYAAYVELLSEGTWRP</sequence>
<evidence type="ECO:0000256" key="3">
    <source>
        <dbReference type="PIRSR" id="PIRSR640198-2"/>
    </source>
</evidence>
<organism evidence="5 6">
    <name type="scientific">Ideonella aquatica</name>
    <dbReference type="NCBI Taxonomy" id="2824119"/>
    <lineage>
        <taxon>Bacteria</taxon>
        <taxon>Pseudomonadati</taxon>
        <taxon>Pseudomonadota</taxon>
        <taxon>Betaproteobacteria</taxon>
        <taxon>Burkholderiales</taxon>
        <taxon>Sphaerotilaceae</taxon>
        <taxon>Ideonella</taxon>
    </lineage>
</organism>
<evidence type="ECO:0000256" key="2">
    <source>
        <dbReference type="PIRSR" id="PIRSR640198-1"/>
    </source>
</evidence>
<dbReference type="InterPro" id="IPR036597">
    <property type="entry name" value="Fido-like_dom_sf"/>
</dbReference>
<dbReference type="PIRSF" id="PIRSF038925">
    <property type="entry name" value="AMP-prot_trans"/>
    <property type="match status" value="1"/>
</dbReference>
<keyword evidence="1" id="KW-0547">Nucleotide-binding</keyword>
<feature type="binding site" evidence="1">
    <location>
        <position position="218"/>
    </location>
    <ligand>
        <name>ATP</name>
        <dbReference type="ChEBI" id="CHEBI:30616"/>
    </ligand>
</feature>
<feature type="binding site" evidence="3">
    <location>
        <begin position="222"/>
        <end position="229"/>
    </location>
    <ligand>
        <name>ATP</name>
        <dbReference type="ChEBI" id="CHEBI:30616"/>
    </ligand>
</feature>
<dbReference type="RefSeq" id="WP_210800067.1">
    <property type="nucleotide sequence ID" value="NZ_JAGQDE010000001.1"/>
</dbReference>
<dbReference type="InterPro" id="IPR040198">
    <property type="entry name" value="Fido_containing"/>
</dbReference>
<gene>
    <name evidence="5" type="ORF">KAK06_01920</name>
</gene>
<dbReference type="PROSITE" id="PS51459">
    <property type="entry name" value="FIDO"/>
    <property type="match status" value="1"/>
</dbReference>
<dbReference type="InterPro" id="IPR026287">
    <property type="entry name" value="SoFic-like"/>
</dbReference>
<evidence type="ECO:0000259" key="4">
    <source>
        <dbReference type="PROSITE" id="PS51459"/>
    </source>
</evidence>
<keyword evidence="1" id="KW-0067">ATP-binding</keyword>
<name>A0A941BJP3_9BURK</name>
<dbReference type="PANTHER" id="PTHR13504:SF38">
    <property type="entry name" value="FIDO DOMAIN-CONTAINING PROTEIN"/>
    <property type="match status" value="1"/>
</dbReference>
<dbReference type="PANTHER" id="PTHR13504">
    <property type="entry name" value="FIDO DOMAIN-CONTAINING PROTEIN DDB_G0283145"/>
    <property type="match status" value="1"/>
</dbReference>
<evidence type="ECO:0000313" key="5">
    <source>
        <dbReference type="EMBL" id="MBQ0957704.1"/>
    </source>
</evidence>
<evidence type="ECO:0000313" key="6">
    <source>
        <dbReference type="Proteomes" id="UP000678374"/>
    </source>
</evidence>
<feature type="active site" evidence="2">
    <location>
        <position position="218"/>
    </location>
</feature>